<evidence type="ECO:0000313" key="1">
    <source>
        <dbReference type="EMBL" id="KIS34616.1"/>
    </source>
</evidence>
<sequence>MYFFYEIFFAIFNINLVPLLPIKDHHEKHIHLKYKILIC</sequence>
<dbReference type="PATRIC" id="fig|727.582.peg.180"/>
<dbReference type="AlphaFoldDB" id="A0A158SUS2"/>
<evidence type="ECO:0000313" key="2">
    <source>
        <dbReference type="Proteomes" id="UP000050700"/>
    </source>
</evidence>
<accession>A0A158SUS2</accession>
<gene>
    <name evidence="1" type="ORF">NTHI1209_00218</name>
</gene>
<comment type="caution">
    <text evidence="1">The sequence shown here is derived from an EMBL/GenBank/DDBJ whole genome shotgun (WGS) entry which is preliminary data.</text>
</comment>
<dbReference type="Proteomes" id="UP000050700">
    <property type="component" value="Unassembled WGS sequence"/>
</dbReference>
<reference evidence="1 2" key="1">
    <citation type="submission" date="2014-05" db="EMBL/GenBank/DDBJ databases">
        <title>Methylome analysis of the phasevarions of Haemophilus influenzae.</title>
        <authorList>
            <person name="Atack J.M."/>
            <person name="Fox K.L."/>
            <person name="Power P.M."/>
            <person name="Clark T."/>
            <person name="Jurcisek J."/>
            <person name="Korlach J."/>
            <person name="Bakaletz L.O."/>
            <person name="Jennings M.P."/>
        </authorList>
    </citation>
    <scope>NUCLEOTIDE SEQUENCE [LARGE SCALE GENOMIC DNA]</scope>
    <source>
        <strain evidence="1 2">1209</strain>
    </source>
</reference>
<protein>
    <submittedName>
        <fullName evidence="1">Uncharacterized protein</fullName>
    </submittedName>
</protein>
<proteinExistence type="predicted"/>
<name>A0A158SUS2_HAEIF</name>
<dbReference type="EMBL" id="JMQP01000002">
    <property type="protein sequence ID" value="KIS34616.1"/>
    <property type="molecule type" value="Genomic_DNA"/>
</dbReference>
<organism evidence="1 2">
    <name type="scientific">Haemophilus influenzae</name>
    <dbReference type="NCBI Taxonomy" id="727"/>
    <lineage>
        <taxon>Bacteria</taxon>
        <taxon>Pseudomonadati</taxon>
        <taxon>Pseudomonadota</taxon>
        <taxon>Gammaproteobacteria</taxon>
        <taxon>Pasteurellales</taxon>
        <taxon>Pasteurellaceae</taxon>
        <taxon>Haemophilus</taxon>
    </lineage>
</organism>